<protein>
    <submittedName>
        <fullName evidence="1">Uncharacterized protein</fullName>
    </submittedName>
</protein>
<comment type="caution">
    <text evidence="1">The sequence shown here is derived from an EMBL/GenBank/DDBJ whole genome shotgun (WGS) entry which is preliminary data.</text>
</comment>
<dbReference type="PATRIC" id="fig|1473.5.peg.2805"/>
<keyword evidence="2" id="KW-1185">Reference proteome</keyword>
<organism evidence="1 2">
    <name type="scientific">Virgibacillus pantothenticus</name>
    <dbReference type="NCBI Taxonomy" id="1473"/>
    <lineage>
        <taxon>Bacteria</taxon>
        <taxon>Bacillati</taxon>
        <taxon>Bacillota</taxon>
        <taxon>Bacilli</taxon>
        <taxon>Bacillales</taxon>
        <taxon>Bacillaceae</taxon>
        <taxon>Virgibacillus</taxon>
    </lineage>
</organism>
<sequence>MMYNDTKKAKEALGKGQIILCLDKSSSTHPLDAQSKVFALALMSIPKRQKRVFCYIPPSNPFATSF</sequence>
<dbReference type="EMBL" id="LGTO01000007">
    <property type="protein sequence ID" value="KNE20678.1"/>
    <property type="molecule type" value="Genomic_DNA"/>
</dbReference>
<reference evidence="2" key="1">
    <citation type="submission" date="2015-07" db="EMBL/GenBank/DDBJ databases">
        <title>Fjat-10053 dsm26.</title>
        <authorList>
            <person name="Liu B."/>
            <person name="Wang J."/>
            <person name="Zhu Y."/>
            <person name="Liu G."/>
            <person name="Chen Q."/>
            <person name="Chen Z."/>
            <person name="Lan J."/>
            <person name="Che J."/>
            <person name="Ge C."/>
            <person name="Shi H."/>
            <person name="Pan Z."/>
            <person name="Liu X."/>
        </authorList>
    </citation>
    <scope>NUCLEOTIDE SEQUENCE [LARGE SCALE GENOMIC DNA]</scope>
    <source>
        <strain evidence="2">DSM 26</strain>
    </source>
</reference>
<proteinExistence type="predicted"/>
<accession>A0A0L0QR38</accession>
<name>A0A0L0QR38_VIRPA</name>
<dbReference type="Proteomes" id="UP000036780">
    <property type="component" value="Unassembled WGS sequence"/>
</dbReference>
<dbReference type="AlphaFoldDB" id="A0A0L0QR38"/>
<gene>
    <name evidence="1" type="ORF">AFK71_20260</name>
</gene>
<evidence type="ECO:0000313" key="2">
    <source>
        <dbReference type="Proteomes" id="UP000036780"/>
    </source>
</evidence>
<evidence type="ECO:0000313" key="1">
    <source>
        <dbReference type="EMBL" id="KNE20678.1"/>
    </source>
</evidence>